<dbReference type="InterPro" id="IPR032816">
    <property type="entry name" value="VTT_dom"/>
</dbReference>
<evidence type="ECO:0000256" key="3">
    <source>
        <dbReference type="ARBA" id="ARBA00022475"/>
    </source>
</evidence>
<comment type="similarity">
    <text evidence="2 7">Belongs to the DedA family.</text>
</comment>
<comment type="subcellular location">
    <subcellularLocation>
        <location evidence="1 7">Cell membrane</location>
        <topology evidence="1 7">Multi-pass membrane protein</topology>
    </subcellularLocation>
</comment>
<keyword evidence="3 7" id="KW-1003">Cell membrane</keyword>
<dbReference type="PANTHER" id="PTHR30353">
    <property type="entry name" value="INNER MEMBRANE PROTEIN DEDA-RELATED"/>
    <property type="match status" value="1"/>
</dbReference>
<organism evidence="9 10">
    <name type="scientific">Tenggerimyces flavus</name>
    <dbReference type="NCBI Taxonomy" id="1708749"/>
    <lineage>
        <taxon>Bacteria</taxon>
        <taxon>Bacillati</taxon>
        <taxon>Actinomycetota</taxon>
        <taxon>Actinomycetes</taxon>
        <taxon>Propionibacteriales</taxon>
        <taxon>Nocardioidaceae</taxon>
        <taxon>Tenggerimyces</taxon>
    </lineage>
</organism>
<feature type="transmembrane region" description="Helical" evidence="7">
    <location>
        <begin position="174"/>
        <end position="192"/>
    </location>
</feature>
<sequence>MTDAILAFVHDAMASPWIYAVILGLALLDAFFPVVPSETVVVTAGVFAASSGEPMLWLVVLAAAAGAFLGDHISYWIGRSAGHRLLSRFKPGTKRRAVYDWATTALEERGGLVLVVARYIPGGRTAVTLTMGSTAYPVRRFAFFDAIAAVSWGLYGALIGYVGGMAFENDPIKGVILGVGLAVGVTVVVEVVRHVLKKRKARVPVAPEAEAVPEPAGTQR</sequence>
<protein>
    <submittedName>
        <fullName evidence="9">DedA family protein</fullName>
    </submittedName>
</protein>
<dbReference type="PANTHER" id="PTHR30353:SF0">
    <property type="entry name" value="TRANSMEMBRANE PROTEIN"/>
    <property type="match status" value="1"/>
</dbReference>
<evidence type="ECO:0000259" key="8">
    <source>
        <dbReference type="Pfam" id="PF09335"/>
    </source>
</evidence>
<comment type="caution">
    <text evidence="9">The sequence shown here is derived from an EMBL/GenBank/DDBJ whole genome shotgun (WGS) entry which is preliminary data.</text>
</comment>
<feature type="transmembrane region" description="Helical" evidence="7">
    <location>
        <begin position="141"/>
        <end position="162"/>
    </location>
</feature>
<evidence type="ECO:0000256" key="5">
    <source>
        <dbReference type="ARBA" id="ARBA00022989"/>
    </source>
</evidence>
<keyword evidence="4 7" id="KW-0812">Transmembrane</keyword>
<keyword evidence="6 7" id="KW-0472">Membrane</keyword>
<feature type="transmembrane region" description="Helical" evidence="7">
    <location>
        <begin position="55"/>
        <end position="78"/>
    </location>
</feature>
<proteinExistence type="inferred from homology"/>
<evidence type="ECO:0000313" key="10">
    <source>
        <dbReference type="Proteomes" id="UP001595699"/>
    </source>
</evidence>
<keyword evidence="5 7" id="KW-1133">Transmembrane helix</keyword>
<evidence type="ECO:0000256" key="2">
    <source>
        <dbReference type="ARBA" id="ARBA00010792"/>
    </source>
</evidence>
<evidence type="ECO:0000256" key="1">
    <source>
        <dbReference type="ARBA" id="ARBA00004651"/>
    </source>
</evidence>
<evidence type="ECO:0000256" key="4">
    <source>
        <dbReference type="ARBA" id="ARBA00022692"/>
    </source>
</evidence>
<gene>
    <name evidence="9" type="ORF">ACFOUW_19780</name>
</gene>
<accession>A0ABV7YET0</accession>
<reference evidence="10" key="1">
    <citation type="journal article" date="2019" name="Int. J. Syst. Evol. Microbiol.">
        <title>The Global Catalogue of Microorganisms (GCM) 10K type strain sequencing project: providing services to taxonomists for standard genome sequencing and annotation.</title>
        <authorList>
            <consortium name="The Broad Institute Genomics Platform"/>
            <consortium name="The Broad Institute Genome Sequencing Center for Infectious Disease"/>
            <person name="Wu L."/>
            <person name="Ma J."/>
        </authorList>
    </citation>
    <scope>NUCLEOTIDE SEQUENCE [LARGE SCALE GENOMIC DNA]</scope>
    <source>
        <strain evidence="10">CGMCC 4.7241</strain>
    </source>
</reference>
<feature type="transmembrane region" description="Helical" evidence="7">
    <location>
        <begin position="17"/>
        <end position="35"/>
    </location>
</feature>
<evidence type="ECO:0000313" key="9">
    <source>
        <dbReference type="EMBL" id="MFC3763092.1"/>
    </source>
</evidence>
<keyword evidence="10" id="KW-1185">Reference proteome</keyword>
<dbReference type="Proteomes" id="UP001595699">
    <property type="component" value="Unassembled WGS sequence"/>
</dbReference>
<dbReference type="InterPro" id="IPR032818">
    <property type="entry name" value="DedA-like"/>
</dbReference>
<dbReference type="EMBL" id="JBHRZH010000017">
    <property type="protein sequence ID" value="MFC3763092.1"/>
    <property type="molecule type" value="Genomic_DNA"/>
</dbReference>
<evidence type="ECO:0000256" key="7">
    <source>
        <dbReference type="RuleBase" id="RU367016"/>
    </source>
</evidence>
<feature type="domain" description="VTT" evidence="8">
    <location>
        <begin position="35"/>
        <end position="161"/>
    </location>
</feature>
<name>A0ABV7YET0_9ACTN</name>
<dbReference type="Pfam" id="PF09335">
    <property type="entry name" value="VTT_dom"/>
    <property type="match status" value="1"/>
</dbReference>
<evidence type="ECO:0000256" key="6">
    <source>
        <dbReference type="ARBA" id="ARBA00023136"/>
    </source>
</evidence>
<dbReference type="RefSeq" id="WP_205119826.1">
    <property type="nucleotide sequence ID" value="NZ_JAFBCM010000001.1"/>
</dbReference>